<dbReference type="SUPFAM" id="SSF52540">
    <property type="entry name" value="P-loop containing nucleoside triphosphate hydrolases"/>
    <property type="match status" value="1"/>
</dbReference>
<dbReference type="AlphaFoldDB" id="A0A3G1L1S1"/>
<dbReference type="GO" id="GO:0051782">
    <property type="term" value="P:negative regulation of cell division"/>
    <property type="evidence" value="ECO:0007669"/>
    <property type="project" value="TreeGrafter"/>
</dbReference>
<evidence type="ECO:0000313" key="4">
    <source>
        <dbReference type="EMBL" id="ATW28600.1"/>
    </source>
</evidence>
<dbReference type="EMBL" id="CP017634">
    <property type="protein sequence ID" value="ATW28600.1"/>
    <property type="molecule type" value="Genomic_DNA"/>
</dbReference>
<feature type="domain" description="AAA" evidence="3">
    <location>
        <begin position="17"/>
        <end position="177"/>
    </location>
</feature>
<evidence type="ECO:0000313" key="5">
    <source>
        <dbReference type="Proteomes" id="UP000323521"/>
    </source>
</evidence>
<reference evidence="4 5" key="1">
    <citation type="submission" date="2016-10" db="EMBL/GenBank/DDBJ databases">
        <title>Complete Genome Sequence of Peptococcaceae strain DCMF.</title>
        <authorList>
            <person name="Edwards R.J."/>
            <person name="Holland S.I."/>
            <person name="Deshpande N.P."/>
            <person name="Wong Y.K."/>
            <person name="Ertan H."/>
            <person name="Manefield M."/>
            <person name="Russell T.L."/>
            <person name="Lee M.J."/>
        </authorList>
    </citation>
    <scope>NUCLEOTIDE SEQUENCE [LARGE SCALE GENOMIC DNA]</scope>
    <source>
        <strain evidence="4 5">DCMF</strain>
    </source>
</reference>
<keyword evidence="1" id="KW-0547">Nucleotide-binding</keyword>
<dbReference type="PIRSF" id="PIRSF003092">
    <property type="entry name" value="MinD"/>
    <property type="match status" value="1"/>
</dbReference>
<dbReference type="GO" id="GO:0005524">
    <property type="term" value="F:ATP binding"/>
    <property type="evidence" value="ECO:0007669"/>
    <property type="project" value="UniProtKB-KW"/>
</dbReference>
<sequence length="279" mass="30278">MAQYHYKTSESVIKGPRTIAVTSGKGGVGKTNVVVNLAVQLGKMGKKVVILDADIGLANTEVLLGMVPDSSIYDVFTGEKTIAQIAVDGPFDVKLIPGGTGFRDIAHLEQNQIERISDSLNKYVEGYDYFFIDTGAGISKSVLGFIAAAQEVIVVATPEPTSLTDAYSMIKILAVFKIHSSVHLIVNRAVSSSEANQTRRKMDMVTGKFLQVNINHLGCIYEDQYVAKAVKNQQPFVLSYPNSTAAQNIREIASSLLNVKEEKVDGVSKLIKKLIHLFG</sequence>
<dbReference type="GO" id="GO:0009898">
    <property type="term" value="C:cytoplasmic side of plasma membrane"/>
    <property type="evidence" value="ECO:0007669"/>
    <property type="project" value="TreeGrafter"/>
</dbReference>
<proteinExistence type="predicted"/>
<protein>
    <recommendedName>
        <fullName evidence="3">AAA domain-containing protein</fullName>
    </recommendedName>
</protein>
<dbReference type="GO" id="GO:0005829">
    <property type="term" value="C:cytosol"/>
    <property type="evidence" value="ECO:0007669"/>
    <property type="project" value="TreeGrafter"/>
</dbReference>
<evidence type="ECO:0000256" key="2">
    <source>
        <dbReference type="ARBA" id="ARBA00022840"/>
    </source>
</evidence>
<keyword evidence="2" id="KW-0067">ATP-binding</keyword>
<dbReference type="Gene3D" id="3.40.50.300">
    <property type="entry name" value="P-loop containing nucleotide triphosphate hydrolases"/>
    <property type="match status" value="1"/>
</dbReference>
<name>A0A3G1L1S1_FORW1</name>
<dbReference type="PANTHER" id="PTHR43384">
    <property type="entry name" value="SEPTUM SITE-DETERMINING PROTEIN MIND HOMOLOG, CHLOROPLASTIC-RELATED"/>
    <property type="match status" value="1"/>
</dbReference>
<accession>A0A3G1L1S1</accession>
<evidence type="ECO:0000256" key="1">
    <source>
        <dbReference type="ARBA" id="ARBA00022741"/>
    </source>
</evidence>
<gene>
    <name evidence="4" type="ORF">DCMF_13545</name>
</gene>
<dbReference type="GO" id="GO:0016887">
    <property type="term" value="F:ATP hydrolysis activity"/>
    <property type="evidence" value="ECO:0007669"/>
    <property type="project" value="TreeGrafter"/>
</dbReference>
<dbReference type="KEGG" id="fwa:DCMF_13545"/>
<dbReference type="InterPro" id="IPR050625">
    <property type="entry name" value="ParA/MinD_ATPase"/>
</dbReference>
<dbReference type="InterPro" id="IPR027417">
    <property type="entry name" value="P-loop_NTPase"/>
</dbReference>
<dbReference type="InterPro" id="IPR025501">
    <property type="entry name" value="MinD_FleN"/>
</dbReference>
<keyword evidence="5" id="KW-1185">Reference proteome</keyword>
<organism evidence="4 5">
    <name type="scientific">Formimonas warabiya</name>
    <dbReference type="NCBI Taxonomy" id="1761012"/>
    <lineage>
        <taxon>Bacteria</taxon>
        <taxon>Bacillati</taxon>
        <taxon>Bacillota</taxon>
        <taxon>Clostridia</taxon>
        <taxon>Eubacteriales</taxon>
        <taxon>Peptococcaceae</taxon>
        <taxon>Candidatus Formimonas</taxon>
    </lineage>
</organism>
<dbReference type="InterPro" id="IPR025669">
    <property type="entry name" value="AAA_dom"/>
</dbReference>
<dbReference type="Pfam" id="PF13614">
    <property type="entry name" value="AAA_31"/>
    <property type="match status" value="1"/>
</dbReference>
<dbReference type="InterPro" id="IPR033875">
    <property type="entry name" value="FlhG"/>
</dbReference>
<dbReference type="Proteomes" id="UP000323521">
    <property type="component" value="Chromosome"/>
</dbReference>
<evidence type="ECO:0000259" key="3">
    <source>
        <dbReference type="Pfam" id="PF13614"/>
    </source>
</evidence>
<dbReference type="PANTHER" id="PTHR43384:SF4">
    <property type="entry name" value="CELLULOSE BIOSYNTHESIS PROTEIN BCSQ-RELATED"/>
    <property type="match status" value="1"/>
</dbReference>
<dbReference type="CDD" id="cd02038">
    <property type="entry name" value="FlhG-like"/>
    <property type="match status" value="1"/>
</dbReference>